<dbReference type="KEGG" id="scac:106085247"/>
<evidence type="ECO:0000313" key="4">
    <source>
        <dbReference type="Proteomes" id="UP000095300"/>
    </source>
</evidence>
<dbReference type="AlphaFoldDB" id="A0A1I8P4M1"/>
<accession>A0A1I8P4M1</accession>
<evidence type="ECO:0000259" key="2">
    <source>
        <dbReference type="PROSITE" id="PS50181"/>
    </source>
</evidence>
<gene>
    <name evidence="3" type="primary">106085247</name>
</gene>
<dbReference type="PROSITE" id="PS50181">
    <property type="entry name" value="FBOX"/>
    <property type="match status" value="1"/>
</dbReference>
<dbReference type="STRING" id="35570.A0A1I8P4M1"/>
<sequence>MSNSSAIGESLDPKSTETLDSENIPTAAASNTDTTKNQEEDVMATPENVKNSSNVHKRYCADMSLTEVKNLDCLLVADTCMECVCQPLENLLQHLEGSKPSQAELIFILVYAVALESGFVSLKTLQSNKSMIKYLPATSSYHSKNVLCLSLLPPLYIKSEGLERFSLKLRSLIDVEMQTEEDVFSLLVGFVCGDYIILTLSPSNSTGANGFSVALPIGRYVLSMHSKNKPVFQRFRKLHELSLVLRDKLFTPMRNQHLCRLAAVIYPSLNGMPPELYDNILKYLSYNQLKILANVNKTLYNTTVCSKHMLKYLQQSTSPRA</sequence>
<keyword evidence="4" id="KW-1185">Reference proteome</keyword>
<feature type="compositionally biased region" description="Polar residues" evidence="1">
    <location>
        <begin position="18"/>
        <end position="35"/>
    </location>
</feature>
<proteinExistence type="predicted"/>
<evidence type="ECO:0000313" key="3">
    <source>
        <dbReference type="EnsemblMetazoa" id="SCAU004788-PA"/>
    </source>
</evidence>
<dbReference type="EnsemblMetazoa" id="SCAU004788-RA">
    <property type="protein sequence ID" value="SCAU004788-PA"/>
    <property type="gene ID" value="SCAU004788"/>
</dbReference>
<dbReference type="Gene3D" id="3.40.1000.30">
    <property type="match status" value="1"/>
</dbReference>
<feature type="domain" description="F-box" evidence="2">
    <location>
        <begin position="266"/>
        <end position="313"/>
    </location>
</feature>
<name>A0A1I8P4M1_STOCA</name>
<evidence type="ECO:0000256" key="1">
    <source>
        <dbReference type="SAM" id="MobiDB-lite"/>
    </source>
</evidence>
<feature type="region of interest" description="Disordered" evidence="1">
    <location>
        <begin position="1"/>
        <end position="39"/>
    </location>
</feature>
<dbReference type="Proteomes" id="UP000095300">
    <property type="component" value="Unassembled WGS sequence"/>
</dbReference>
<dbReference type="InterPro" id="IPR001810">
    <property type="entry name" value="F-box_dom"/>
</dbReference>
<dbReference type="OrthoDB" id="101791at2759"/>
<protein>
    <recommendedName>
        <fullName evidence="2">F-box domain-containing protein</fullName>
    </recommendedName>
</protein>
<organism evidence="3 4">
    <name type="scientific">Stomoxys calcitrans</name>
    <name type="common">Stable fly</name>
    <name type="synonym">Conops calcitrans</name>
    <dbReference type="NCBI Taxonomy" id="35570"/>
    <lineage>
        <taxon>Eukaryota</taxon>
        <taxon>Metazoa</taxon>
        <taxon>Ecdysozoa</taxon>
        <taxon>Arthropoda</taxon>
        <taxon>Hexapoda</taxon>
        <taxon>Insecta</taxon>
        <taxon>Pterygota</taxon>
        <taxon>Neoptera</taxon>
        <taxon>Endopterygota</taxon>
        <taxon>Diptera</taxon>
        <taxon>Brachycera</taxon>
        <taxon>Muscomorpha</taxon>
        <taxon>Muscoidea</taxon>
        <taxon>Muscidae</taxon>
        <taxon>Stomoxys</taxon>
    </lineage>
</organism>
<reference evidence="3" key="1">
    <citation type="submission" date="2020-05" db="UniProtKB">
        <authorList>
            <consortium name="EnsemblMetazoa"/>
        </authorList>
    </citation>
    <scope>IDENTIFICATION</scope>
    <source>
        <strain evidence="3">USDA</strain>
    </source>
</reference>
<dbReference type="VEuPathDB" id="VectorBase:SCAU004788"/>